<evidence type="ECO:0000256" key="6">
    <source>
        <dbReference type="ARBA" id="ARBA00023242"/>
    </source>
</evidence>
<evidence type="ECO:0000256" key="7">
    <source>
        <dbReference type="SAM" id="MobiDB-lite"/>
    </source>
</evidence>
<dbReference type="AlphaFoldDB" id="A0AAD6NG17"/>
<proteinExistence type="predicted"/>
<evidence type="ECO:0000256" key="4">
    <source>
        <dbReference type="ARBA" id="ARBA00023125"/>
    </source>
</evidence>
<dbReference type="InterPro" id="IPR052360">
    <property type="entry name" value="Transcr_Regulatory_Proteins"/>
</dbReference>
<feature type="region of interest" description="Disordered" evidence="7">
    <location>
        <begin position="15"/>
        <end position="40"/>
    </location>
</feature>
<dbReference type="GO" id="GO:0000981">
    <property type="term" value="F:DNA-binding transcription factor activity, RNA polymerase II-specific"/>
    <property type="evidence" value="ECO:0007669"/>
    <property type="project" value="InterPro"/>
</dbReference>
<dbReference type="PANTHER" id="PTHR36206">
    <property type="entry name" value="ASPERCRYPTIN BIOSYNTHESIS CLUSTER-SPECIFIC TRANSCRIPTION REGULATOR ATNN-RELATED"/>
    <property type="match status" value="1"/>
</dbReference>
<evidence type="ECO:0000256" key="3">
    <source>
        <dbReference type="ARBA" id="ARBA00023015"/>
    </source>
</evidence>
<evidence type="ECO:0000313" key="10">
    <source>
        <dbReference type="Proteomes" id="UP001221413"/>
    </source>
</evidence>
<evidence type="ECO:0000259" key="8">
    <source>
        <dbReference type="Pfam" id="PF00172"/>
    </source>
</evidence>
<dbReference type="GO" id="GO:0003677">
    <property type="term" value="F:DNA binding"/>
    <property type="evidence" value="ECO:0007669"/>
    <property type="project" value="UniProtKB-KW"/>
</dbReference>
<evidence type="ECO:0000256" key="2">
    <source>
        <dbReference type="ARBA" id="ARBA00022833"/>
    </source>
</evidence>
<keyword evidence="1" id="KW-0479">Metal-binding</keyword>
<dbReference type="Proteomes" id="UP001221413">
    <property type="component" value="Unassembled WGS sequence"/>
</dbReference>
<dbReference type="InterPro" id="IPR001138">
    <property type="entry name" value="Zn2Cys6_DnaBD"/>
</dbReference>
<comment type="caution">
    <text evidence="9">The sequence shown here is derived from an EMBL/GenBank/DDBJ whole genome shotgun (WGS) entry which is preliminary data.</text>
</comment>
<protein>
    <recommendedName>
        <fullName evidence="8">Zn(2)-C6 fungal-type domain-containing protein</fullName>
    </recommendedName>
</protein>
<reference evidence="9" key="1">
    <citation type="submission" date="2023-01" db="EMBL/GenBank/DDBJ databases">
        <title>The chitinases involved in constricting ring structure development in the nematode-trapping fungus Drechslerella dactyloides.</title>
        <authorList>
            <person name="Wang R."/>
            <person name="Zhang L."/>
            <person name="Tang P."/>
            <person name="Li S."/>
            <person name="Liang L."/>
        </authorList>
    </citation>
    <scope>NUCLEOTIDE SEQUENCE</scope>
    <source>
        <strain evidence="9">YMF1.00031</strain>
    </source>
</reference>
<dbReference type="SUPFAM" id="SSF57701">
    <property type="entry name" value="Zn2/Cys6 DNA-binding domain"/>
    <property type="match status" value="1"/>
</dbReference>
<dbReference type="CDD" id="cd00067">
    <property type="entry name" value="GAL4"/>
    <property type="match status" value="1"/>
</dbReference>
<gene>
    <name evidence="9" type="ORF">Dda_7110</name>
</gene>
<keyword evidence="3" id="KW-0805">Transcription regulation</keyword>
<keyword evidence="2" id="KW-0862">Zinc</keyword>
<evidence type="ECO:0000256" key="5">
    <source>
        <dbReference type="ARBA" id="ARBA00023163"/>
    </source>
</evidence>
<dbReference type="InterPro" id="IPR036864">
    <property type="entry name" value="Zn2-C6_fun-type_DNA-bd_sf"/>
</dbReference>
<keyword evidence="4" id="KW-0238">DNA-binding</keyword>
<feature type="domain" description="Zn(2)-C6 fungal-type" evidence="8">
    <location>
        <begin position="280"/>
        <end position="299"/>
    </location>
</feature>
<dbReference type="Pfam" id="PF00172">
    <property type="entry name" value="Zn_clus"/>
    <property type="match status" value="1"/>
</dbReference>
<keyword evidence="6" id="KW-0539">Nucleus</keyword>
<evidence type="ECO:0000313" key="9">
    <source>
        <dbReference type="EMBL" id="KAJ6258191.1"/>
    </source>
</evidence>
<dbReference type="GO" id="GO:0008270">
    <property type="term" value="F:zinc ion binding"/>
    <property type="evidence" value="ECO:0007669"/>
    <property type="project" value="InterPro"/>
</dbReference>
<evidence type="ECO:0000256" key="1">
    <source>
        <dbReference type="ARBA" id="ARBA00022723"/>
    </source>
</evidence>
<sequence length="300" mass="33317">MTTIPASRNITRSILSNPGYSSDERDDLARGTSAYPHKTTSSGLMSTFITTSGNLAGRTALPPTELAVRNGSSQETMQICSNSYHYRNSIAYITHRNHTAYMSESSGEAKYDGANLQSSVITDCHRDPKYTSVATDQSAPCRRPQERAKSKFSTTLADIEIDSHRITSSDVVVQPTYHSHRIPITNDVRMAYAGNEGRFDKKQGCHGTNEEPAKIEDMRPKNSANFDTHIAGLRGIPQSVDALNYHMAISLDMTSPDGVNSTTAQQRTKTRREFARRTKTGCITCRRRKKKCDEGKPKCW</sequence>
<accession>A0AAD6NG17</accession>
<name>A0AAD6NG17_DREDA</name>
<keyword evidence="10" id="KW-1185">Reference proteome</keyword>
<organism evidence="9 10">
    <name type="scientific">Drechslerella dactyloides</name>
    <name type="common">Nematode-trapping fungus</name>
    <name type="synonym">Arthrobotrys dactyloides</name>
    <dbReference type="NCBI Taxonomy" id="74499"/>
    <lineage>
        <taxon>Eukaryota</taxon>
        <taxon>Fungi</taxon>
        <taxon>Dikarya</taxon>
        <taxon>Ascomycota</taxon>
        <taxon>Pezizomycotina</taxon>
        <taxon>Orbiliomycetes</taxon>
        <taxon>Orbiliales</taxon>
        <taxon>Orbiliaceae</taxon>
        <taxon>Drechslerella</taxon>
    </lineage>
</organism>
<dbReference type="PANTHER" id="PTHR36206:SF12">
    <property type="entry name" value="ASPERCRYPTIN BIOSYNTHESIS CLUSTER-SPECIFIC TRANSCRIPTION REGULATOR ATNN-RELATED"/>
    <property type="match status" value="1"/>
</dbReference>
<keyword evidence="5" id="KW-0804">Transcription</keyword>
<dbReference type="EMBL" id="JAQGDS010000009">
    <property type="protein sequence ID" value="KAJ6258191.1"/>
    <property type="molecule type" value="Genomic_DNA"/>
</dbReference>